<reference evidence="1 2" key="1">
    <citation type="submission" date="2020-08" db="EMBL/GenBank/DDBJ databases">
        <title>Genomic Encyclopedia of Type Strains, Phase III (KMG-III): the genomes of soil and plant-associated and newly described type strains.</title>
        <authorList>
            <person name="Whitman W."/>
        </authorList>
    </citation>
    <scope>NUCLEOTIDE SEQUENCE [LARGE SCALE GENOMIC DNA]</scope>
    <source>
        <strain evidence="1 2">CECT 3313</strain>
    </source>
</reference>
<dbReference type="RefSeq" id="WP_184963074.1">
    <property type="nucleotide sequence ID" value="NZ_BAAAWF010000018.1"/>
</dbReference>
<proteinExistence type="predicted"/>
<gene>
    <name evidence="1" type="ORF">FHS34_001816</name>
</gene>
<dbReference type="Proteomes" id="UP000585836">
    <property type="component" value="Unassembled WGS sequence"/>
</dbReference>
<evidence type="ECO:0000313" key="1">
    <source>
        <dbReference type="EMBL" id="MBB5926360.1"/>
    </source>
</evidence>
<organism evidence="1 2">
    <name type="scientific">Streptomyces echinatus</name>
    <dbReference type="NCBI Taxonomy" id="67293"/>
    <lineage>
        <taxon>Bacteria</taxon>
        <taxon>Bacillati</taxon>
        <taxon>Actinomycetota</taxon>
        <taxon>Actinomycetes</taxon>
        <taxon>Kitasatosporales</taxon>
        <taxon>Streptomycetaceae</taxon>
        <taxon>Streptomyces</taxon>
    </lineage>
</organism>
<evidence type="ECO:0000313" key="2">
    <source>
        <dbReference type="Proteomes" id="UP000585836"/>
    </source>
</evidence>
<comment type="caution">
    <text evidence="1">The sequence shown here is derived from an EMBL/GenBank/DDBJ whole genome shotgun (WGS) entry which is preliminary data.</text>
</comment>
<name>A0A7W9PR80_9ACTN</name>
<keyword evidence="2" id="KW-1185">Reference proteome</keyword>
<protein>
    <submittedName>
        <fullName evidence="1">Uncharacterized protein</fullName>
    </submittedName>
</protein>
<accession>A0A7W9PR80</accession>
<dbReference type="EMBL" id="JACHJK010000003">
    <property type="protein sequence ID" value="MBB5926360.1"/>
    <property type="molecule type" value="Genomic_DNA"/>
</dbReference>
<sequence length="81" mass="9078">MHIAWDPGITCRPLVADHHRPGPHLRSGTSGKRCHRRQLLELHRDRGLSPAALHQRAVRPGELRLHRVGLRHPVAAACTGR</sequence>
<dbReference type="AlphaFoldDB" id="A0A7W9PR80"/>